<accession>A0AA38PIH1</accession>
<dbReference type="InterPro" id="IPR046522">
    <property type="entry name" value="DUF6699"/>
</dbReference>
<dbReference type="Proteomes" id="UP001163846">
    <property type="component" value="Unassembled WGS sequence"/>
</dbReference>
<evidence type="ECO:0000313" key="3">
    <source>
        <dbReference type="EMBL" id="KAJ3843514.1"/>
    </source>
</evidence>
<dbReference type="EMBL" id="MU805974">
    <property type="protein sequence ID" value="KAJ3843514.1"/>
    <property type="molecule type" value="Genomic_DNA"/>
</dbReference>
<feature type="region of interest" description="Disordered" evidence="1">
    <location>
        <begin position="1"/>
        <end position="21"/>
    </location>
</feature>
<organism evidence="3 4">
    <name type="scientific">Lentinula raphanica</name>
    <dbReference type="NCBI Taxonomy" id="153919"/>
    <lineage>
        <taxon>Eukaryota</taxon>
        <taxon>Fungi</taxon>
        <taxon>Dikarya</taxon>
        <taxon>Basidiomycota</taxon>
        <taxon>Agaricomycotina</taxon>
        <taxon>Agaricomycetes</taxon>
        <taxon>Agaricomycetidae</taxon>
        <taxon>Agaricales</taxon>
        <taxon>Marasmiineae</taxon>
        <taxon>Omphalotaceae</taxon>
        <taxon>Lentinula</taxon>
    </lineage>
</organism>
<dbReference type="Pfam" id="PF20415">
    <property type="entry name" value="DUF6699"/>
    <property type="match status" value="1"/>
</dbReference>
<keyword evidence="4" id="KW-1185">Reference proteome</keyword>
<comment type="caution">
    <text evidence="3">The sequence shown here is derived from an EMBL/GenBank/DDBJ whole genome shotgun (WGS) entry which is preliminary data.</text>
</comment>
<evidence type="ECO:0000256" key="1">
    <source>
        <dbReference type="SAM" id="MobiDB-lite"/>
    </source>
</evidence>
<proteinExistence type="predicted"/>
<protein>
    <recommendedName>
        <fullName evidence="2">DUF6699 domain-containing protein</fullName>
    </recommendedName>
</protein>
<gene>
    <name evidence="3" type="ORF">F5878DRAFT_604634</name>
</gene>
<name>A0AA38PIH1_9AGAR</name>
<sequence length="195" mass="22343">MPGKTVRFQTPSPSEIDGSASPGPIPYLTLPAVDCQLHPVLMHNRSSSRSISWDMSYPIQYARLNPAWDQSNWNAPATNPNVTHMVVIFGAWRIRIFPRPGSPIPYVTVLDVLHGIYRYLRSSSSSRDFESLSPDKKMRVTEAYHRRWQRCQPGEQEMERQKGVKQIDFLAESKSFWGLSPTKELGTWQLQVLRS</sequence>
<feature type="domain" description="DUF6699" evidence="2">
    <location>
        <begin position="51"/>
        <end position="183"/>
    </location>
</feature>
<evidence type="ECO:0000259" key="2">
    <source>
        <dbReference type="Pfam" id="PF20415"/>
    </source>
</evidence>
<dbReference type="AlphaFoldDB" id="A0AA38PIH1"/>
<reference evidence="3" key="1">
    <citation type="submission" date="2022-08" db="EMBL/GenBank/DDBJ databases">
        <authorList>
            <consortium name="DOE Joint Genome Institute"/>
            <person name="Min B."/>
            <person name="Riley R."/>
            <person name="Sierra-Patev S."/>
            <person name="Naranjo-Ortiz M."/>
            <person name="Looney B."/>
            <person name="Konkel Z."/>
            <person name="Slot J.C."/>
            <person name="Sakamoto Y."/>
            <person name="Steenwyk J.L."/>
            <person name="Rokas A."/>
            <person name="Carro J."/>
            <person name="Camarero S."/>
            <person name="Ferreira P."/>
            <person name="Molpeceres G."/>
            <person name="Ruiz-Duenas F.J."/>
            <person name="Serrano A."/>
            <person name="Henrissat B."/>
            <person name="Drula E."/>
            <person name="Hughes K.W."/>
            <person name="Mata J.L."/>
            <person name="Ishikawa N.K."/>
            <person name="Vargas-Isla R."/>
            <person name="Ushijima S."/>
            <person name="Smith C.A."/>
            <person name="Ahrendt S."/>
            <person name="Andreopoulos W."/>
            <person name="He G."/>
            <person name="Labutti K."/>
            <person name="Lipzen A."/>
            <person name="Ng V."/>
            <person name="Sandor L."/>
            <person name="Barry K."/>
            <person name="Martinez A.T."/>
            <person name="Xiao Y."/>
            <person name="Gibbons J.G."/>
            <person name="Terashima K."/>
            <person name="Hibbett D.S."/>
            <person name="Grigoriev I.V."/>
        </authorList>
    </citation>
    <scope>NUCLEOTIDE SEQUENCE</scope>
    <source>
        <strain evidence="3">TFB9207</strain>
    </source>
</reference>
<evidence type="ECO:0000313" key="4">
    <source>
        <dbReference type="Proteomes" id="UP001163846"/>
    </source>
</evidence>